<evidence type="ECO:0000256" key="1">
    <source>
        <dbReference type="SAM" id="MobiDB-lite"/>
    </source>
</evidence>
<evidence type="ECO:0000313" key="3">
    <source>
        <dbReference type="Proteomes" id="UP000693970"/>
    </source>
</evidence>
<organism evidence="2 3">
    <name type="scientific">Nitzschia inconspicua</name>
    <dbReference type="NCBI Taxonomy" id="303405"/>
    <lineage>
        <taxon>Eukaryota</taxon>
        <taxon>Sar</taxon>
        <taxon>Stramenopiles</taxon>
        <taxon>Ochrophyta</taxon>
        <taxon>Bacillariophyta</taxon>
        <taxon>Bacillariophyceae</taxon>
        <taxon>Bacillariophycidae</taxon>
        <taxon>Bacillariales</taxon>
        <taxon>Bacillariaceae</taxon>
        <taxon>Nitzschia</taxon>
    </lineage>
</organism>
<name>A0A9K3PV92_9STRA</name>
<protein>
    <submittedName>
        <fullName evidence="2">Uncharacterized protein</fullName>
    </submittedName>
</protein>
<dbReference type="Proteomes" id="UP000693970">
    <property type="component" value="Unassembled WGS sequence"/>
</dbReference>
<feature type="compositionally biased region" description="Basic and acidic residues" evidence="1">
    <location>
        <begin position="301"/>
        <end position="315"/>
    </location>
</feature>
<keyword evidence="3" id="KW-1185">Reference proteome</keyword>
<comment type="caution">
    <text evidence="2">The sequence shown here is derived from an EMBL/GenBank/DDBJ whole genome shotgun (WGS) entry which is preliminary data.</text>
</comment>
<feature type="region of interest" description="Disordered" evidence="1">
    <location>
        <begin position="301"/>
        <end position="325"/>
    </location>
</feature>
<dbReference type="EMBL" id="JAGRRH010000013">
    <property type="protein sequence ID" value="KAG7360823.1"/>
    <property type="molecule type" value="Genomic_DNA"/>
</dbReference>
<feature type="region of interest" description="Disordered" evidence="1">
    <location>
        <begin position="169"/>
        <end position="211"/>
    </location>
</feature>
<gene>
    <name evidence="2" type="ORF">IV203_035922</name>
</gene>
<accession>A0A9K3PV92</accession>
<proteinExistence type="predicted"/>
<feature type="compositionally biased region" description="Basic and acidic residues" evidence="1">
    <location>
        <begin position="176"/>
        <end position="193"/>
    </location>
</feature>
<evidence type="ECO:0000313" key="2">
    <source>
        <dbReference type="EMBL" id="KAG7360823.1"/>
    </source>
</evidence>
<dbReference type="AlphaFoldDB" id="A0A9K3PV92"/>
<sequence length="467" mass="52499">MGPKVPALVVHTTVPKQAEEKPGLLDGMWACLLNDYLDNIGDGEEFNSDSSTSDAVSVSTDVLREERRRLRKLKKKERMKFRLKGRTIEKLRESAMAMAEERSKAEAFSGQSLFENLESTSNGKRNPLDVVASKKMEARKKQMDTLMKKTKSSDRYEPVHYVDREPHHAHRVSSLAEEKAKVAGKPTLEEKVKPSSRPTFEGKPRTATRSSLEPEAVIPPMVVQSWSGKNIEAGMSTSKSQSSSVDADGLIARSEWTRLKGSLTNSKSSIDPAGISGSSTHVDAHGVIHIEDHVAEKMRSVDERQTWHTRRDLPSDKPNPNKTYYPLRKSVADIDRDDRAQSFHQRSLHQNEKQFNLALPTPTFGHMEVTSRSGLLAATANFGKHSTDDSFKTIHAFPKNISIPKDAVSSNEQVVGRIDSRDTEENIWSLEEDKRSELDEIRRKKLDREEALIRIRAIKARIAKLES</sequence>
<reference evidence="2" key="2">
    <citation type="submission" date="2021-04" db="EMBL/GenBank/DDBJ databases">
        <authorList>
            <person name="Podell S."/>
        </authorList>
    </citation>
    <scope>NUCLEOTIDE SEQUENCE</scope>
    <source>
        <strain evidence="2">Hildebrandi</strain>
    </source>
</reference>
<reference evidence="2" key="1">
    <citation type="journal article" date="2021" name="Sci. Rep.">
        <title>Diploid genomic architecture of Nitzschia inconspicua, an elite biomass production diatom.</title>
        <authorList>
            <person name="Oliver A."/>
            <person name="Podell S."/>
            <person name="Pinowska A."/>
            <person name="Traller J.C."/>
            <person name="Smith S.R."/>
            <person name="McClure R."/>
            <person name="Beliaev A."/>
            <person name="Bohutskyi P."/>
            <person name="Hill E.A."/>
            <person name="Rabines A."/>
            <person name="Zheng H."/>
            <person name="Allen L.Z."/>
            <person name="Kuo A."/>
            <person name="Grigoriev I.V."/>
            <person name="Allen A.E."/>
            <person name="Hazlebeck D."/>
            <person name="Allen E.E."/>
        </authorList>
    </citation>
    <scope>NUCLEOTIDE SEQUENCE</scope>
    <source>
        <strain evidence="2">Hildebrandi</strain>
    </source>
</reference>